<organism evidence="3 4">
    <name type="scientific">Stenotrophomonas maltophilia</name>
    <name type="common">Pseudomonas maltophilia</name>
    <name type="synonym">Xanthomonas maltophilia</name>
    <dbReference type="NCBI Taxonomy" id="40324"/>
    <lineage>
        <taxon>Bacteria</taxon>
        <taxon>Pseudomonadati</taxon>
        <taxon>Pseudomonadota</taxon>
        <taxon>Gammaproteobacteria</taxon>
        <taxon>Lysobacterales</taxon>
        <taxon>Lysobacteraceae</taxon>
        <taxon>Stenotrophomonas</taxon>
        <taxon>Stenotrophomonas maltophilia group</taxon>
    </lineage>
</organism>
<evidence type="ECO:0000256" key="2">
    <source>
        <dbReference type="SAM" id="Phobius"/>
    </source>
</evidence>
<keyword evidence="2" id="KW-0812">Transmembrane</keyword>
<accession>A0A246IE47</accession>
<feature type="region of interest" description="Disordered" evidence="1">
    <location>
        <begin position="396"/>
        <end position="420"/>
    </location>
</feature>
<dbReference type="EMBL" id="NIVX01000015">
    <property type="protein sequence ID" value="OWQ78348.1"/>
    <property type="molecule type" value="Genomic_DNA"/>
</dbReference>
<name>A0A246IE47_STEMA</name>
<proteinExistence type="predicted"/>
<reference evidence="3 4" key="1">
    <citation type="submission" date="2017-06" db="EMBL/GenBank/DDBJ databases">
        <authorList>
            <person name="Kim H.J."/>
            <person name="Triplett B.A."/>
        </authorList>
    </citation>
    <scope>NUCLEOTIDE SEQUENCE [LARGE SCALE GENOMIC DNA]</scope>
    <source>
        <strain evidence="3 4">594</strain>
    </source>
</reference>
<evidence type="ECO:0000313" key="3">
    <source>
        <dbReference type="EMBL" id="OWQ78348.1"/>
    </source>
</evidence>
<feature type="transmembrane region" description="Helical" evidence="2">
    <location>
        <begin position="21"/>
        <end position="38"/>
    </location>
</feature>
<feature type="transmembrane region" description="Helical" evidence="2">
    <location>
        <begin position="262"/>
        <end position="283"/>
    </location>
</feature>
<feature type="transmembrane region" description="Helical" evidence="2">
    <location>
        <begin position="130"/>
        <end position="155"/>
    </location>
</feature>
<protein>
    <recommendedName>
        <fullName evidence="5">Transmembrane protein</fullName>
    </recommendedName>
</protein>
<feature type="transmembrane region" description="Helical" evidence="2">
    <location>
        <begin position="233"/>
        <end position="250"/>
    </location>
</feature>
<keyword evidence="2" id="KW-0472">Membrane</keyword>
<comment type="caution">
    <text evidence="3">The sequence shown here is derived from an EMBL/GenBank/DDBJ whole genome shotgun (WGS) entry which is preliminary data.</text>
</comment>
<evidence type="ECO:0008006" key="5">
    <source>
        <dbReference type="Google" id="ProtNLM"/>
    </source>
</evidence>
<evidence type="ECO:0000256" key="1">
    <source>
        <dbReference type="SAM" id="MobiDB-lite"/>
    </source>
</evidence>
<evidence type="ECO:0000313" key="4">
    <source>
        <dbReference type="Proteomes" id="UP000197090"/>
    </source>
</evidence>
<keyword evidence="2" id="KW-1133">Transmembrane helix</keyword>
<feature type="transmembrane region" description="Helical" evidence="2">
    <location>
        <begin position="161"/>
        <end position="182"/>
    </location>
</feature>
<dbReference type="Proteomes" id="UP000197090">
    <property type="component" value="Unassembled WGS sequence"/>
</dbReference>
<feature type="transmembrane region" description="Helical" evidence="2">
    <location>
        <begin position="194"/>
        <end position="213"/>
    </location>
</feature>
<gene>
    <name evidence="3" type="ORF">CEE63_01855</name>
</gene>
<dbReference type="AlphaFoldDB" id="A0A246IE47"/>
<sequence>MSTSESPAKTIGFILKLIRKHGWIVGIGSLLLLILQFVRMNYVPQLAITDLGVVGASMLAVSVIGAVYFLVPLFIPGYAFHLLSEARVIRRPQRPELRRQYATRRIAVMSECGCCGSSLPVQSLTKRRRYVWSLSLLAICAGFLLAFLTHAVLLFGLSDHLVFELVYVVVALVLAAVLLASAQTLKGRRFLSHCGLSWTMILTIAAWCIYAVVIPTATLLYEFLAPPEAQIKPLGISALLLLVPIINWVIYQSGRKKTWNRVGGLTVVAISLLLGLGAFNHIADLSFAALKLGRMEGQTVILSARGCGVLREAGIIDQCWVTTYDNGLYSAGPVSVISRIGAEVLIGCRIADTPTEMRSVPIRREDFAGFRPAAWSGSSQRRSALPRVATRACSAAVATPEEASDLSQRPLTADKAQTHS</sequence>
<feature type="transmembrane region" description="Helical" evidence="2">
    <location>
        <begin position="58"/>
        <end position="83"/>
    </location>
</feature>
<dbReference type="RefSeq" id="WP_088496193.1">
    <property type="nucleotide sequence ID" value="NZ_JAJNEH010000132.1"/>
</dbReference>